<gene>
    <name evidence="2" type="ORF">GGX14DRAFT_576017</name>
</gene>
<accession>A0AAD6UU88</accession>
<name>A0AAD6UU88_9AGAR</name>
<keyword evidence="3" id="KW-1185">Reference proteome</keyword>
<dbReference type="AlphaFoldDB" id="A0AAD6UU88"/>
<evidence type="ECO:0000259" key="1">
    <source>
        <dbReference type="Pfam" id="PF01693"/>
    </source>
</evidence>
<evidence type="ECO:0000313" key="3">
    <source>
        <dbReference type="Proteomes" id="UP001219525"/>
    </source>
</evidence>
<dbReference type="Proteomes" id="UP001219525">
    <property type="component" value="Unassembled WGS sequence"/>
</dbReference>
<protein>
    <recommendedName>
        <fullName evidence="1">Ribonuclease H1 N-terminal domain-containing protein</fullName>
    </recommendedName>
</protein>
<dbReference type="InterPro" id="IPR011320">
    <property type="entry name" value="RNase_H1_N"/>
</dbReference>
<evidence type="ECO:0000313" key="2">
    <source>
        <dbReference type="EMBL" id="KAJ7194806.1"/>
    </source>
</evidence>
<dbReference type="Pfam" id="PF01693">
    <property type="entry name" value="Cauli_VI"/>
    <property type="match status" value="1"/>
</dbReference>
<comment type="caution">
    <text evidence="2">The sequence shown here is derived from an EMBL/GenBank/DDBJ whole genome shotgun (WGS) entry which is preliminary data.</text>
</comment>
<organism evidence="2 3">
    <name type="scientific">Mycena pura</name>
    <dbReference type="NCBI Taxonomy" id="153505"/>
    <lineage>
        <taxon>Eukaryota</taxon>
        <taxon>Fungi</taxon>
        <taxon>Dikarya</taxon>
        <taxon>Basidiomycota</taxon>
        <taxon>Agaricomycotina</taxon>
        <taxon>Agaricomycetes</taxon>
        <taxon>Agaricomycetidae</taxon>
        <taxon>Agaricales</taxon>
        <taxon>Marasmiineae</taxon>
        <taxon>Mycenaceae</taxon>
        <taxon>Mycena</taxon>
    </lineage>
</organism>
<dbReference type="EMBL" id="JARJCW010000095">
    <property type="protein sequence ID" value="KAJ7194806.1"/>
    <property type="molecule type" value="Genomic_DNA"/>
</dbReference>
<feature type="domain" description="Ribonuclease H1 N-terminal" evidence="1">
    <location>
        <begin position="303"/>
        <end position="334"/>
    </location>
</feature>
<sequence length="531" mass="58422">MPRPPVDRSEDSYQHNYRYISLFSNVTHEPTLLKTSKGRASHRRAASKYYSINSTTIIQQQVAHRRNPPQRNLTPTTGPPMLAGRTVAEDLACSALVSLATPIVPGESSGLQASLSDDALATIHAWRAAVPADSRPRLQPCFRPVYYDQVQWAQQDPRIVQQGKDGAAWLEKMRGTYGPSVATDIILSTSAVALGEKYGPQVLKDISFLVVDLATMHAHLPTALHCTDVVEAQIRADNLELVFLPLLYHPAIYSLPPHSHPIPTVSRKSSMSTTVTRVYCVPKFYPSHGHADTYQHDRSTEGRYYVVSVGRSISVYTSPEAANRQTSGFAGAQQRMCRVWSGDAGVLVLWRQLCGAYHTEGCPTPIIPEGWTAPTAVNHIFTPVSANSVPAHPSPAPNQGAIDANSVQPHTAVPPNATTHANTVLPTVVYISDEESEVDSDEVVELWARRAAPNVMCSTNLKELHRFSKGRLGRLEAEDVEPQLLWAVNGLRQRLFTCLKQARLASQHSHADIMASSEVDELRRFAEGQLF</sequence>
<reference evidence="2" key="1">
    <citation type="submission" date="2023-03" db="EMBL/GenBank/DDBJ databases">
        <title>Massive genome expansion in bonnet fungi (Mycena s.s.) driven by repeated elements and novel gene families across ecological guilds.</title>
        <authorList>
            <consortium name="Lawrence Berkeley National Laboratory"/>
            <person name="Harder C.B."/>
            <person name="Miyauchi S."/>
            <person name="Viragh M."/>
            <person name="Kuo A."/>
            <person name="Thoen E."/>
            <person name="Andreopoulos B."/>
            <person name="Lu D."/>
            <person name="Skrede I."/>
            <person name="Drula E."/>
            <person name="Henrissat B."/>
            <person name="Morin E."/>
            <person name="Kohler A."/>
            <person name="Barry K."/>
            <person name="LaButti K."/>
            <person name="Morin E."/>
            <person name="Salamov A."/>
            <person name="Lipzen A."/>
            <person name="Mereny Z."/>
            <person name="Hegedus B."/>
            <person name="Baldrian P."/>
            <person name="Stursova M."/>
            <person name="Weitz H."/>
            <person name="Taylor A."/>
            <person name="Grigoriev I.V."/>
            <person name="Nagy L.G."/>
            <person name="Martin F."/>
            <person name="Kauserud H."/>
        </authorList>
    </citation>
    <scope>NUCLEOTIDE SEQUENCE</scope>
    <source>
        <strain evidence="2">9144</strain>
    </source>
</reference>
<proteinExistence type="predicted"/>